<dbReference type="Proteomes" id="UP001164250">
    <property type="component" value="Chromosome 1"/>
</dbReference>
<proteinExistence type="predicted"/>
<dbReference type="EMBL" id="CM047897">
    <property type="protein sequence ID" value="KAJ0111865.1"/>
    <property type="molecule type" value="Genomic_DNA"/>
</dbReference>
<evidence type="ECO:0000313" key="2">
    <source>
        <dbReference type="Proteomes" id="UP001164250"/>
    </source>
</evidence>
<reference evidence="2" key="1">
    <citation type="journal article" date="2023" name="G3 (Bethesda)">
        <title>Genome assembly and association tests identify interacting loci associated with vigor, precocity, and sex in interspecific pistachio rootstocks.</title>
        <authorList>
            <person name="Palmer W."/>
            <person name="Jacygrad E."/>
            <person name="Sagayaradj S."/>
            <person name="Cavanaugh K."/>
            <person name="Han R."/>
            <person name="Bertier L."/>
            <person name="Beede B."/>
            <person name="Kafkas S."/>
            <person name="Golino D."/>
            <person name="Preece J."/>
            <person name="Michelmore R."/>
        </authorList>
    </citation>
    <scope>NUCLEOTIDE SEQUENCE [LARGE SCALE GENOMIC DNA]</scope>
</reference>
<accession>A0ACC1C7Q6</accession>
<protein>
    <submittedName>
        <fullName evidence="1">Uncharacterized protein</fullName>
    </submittedName>
</protein>
<organism evidence="1 2">
    <name type="scientific">Pistacia atlantica</name>
    <dbReference type="NCBI Taxonomy" id="434234"/>
    <lineage>
        <taxon>Eukaryota</taxon>
        <taxon>Viridiplantae</taxon>
        <taxon>Streptophyta</taxon>
        <taxon>Embryophyta</taxon>
        <taxon>Tracheophyta</taxon>
        <taxon>Spermatophyta</taxon>
        <taxon>Magnoliopsida</taxon>
        <taxon>eudicotyledons</taxon>
        <taxon>Gunneridae</taxon>
        <taxon>Pentapetalae</taxon>
        <taxon>rosids</taxon>
        <taxon>malvids</taxon>
        <taxon>Sapindales</taxon>
        <taxon>Anacardiaceae</taxon>
        <taxon>Pistacia</taxon>
    </lineage>
</organism>
<name>A0ACC1C7Q6_9ROSI</name>
<gene>
    <name evidence="1" type="ORF">Patl1_01859</name>
</gene>
<keyword evidence="2" id="KW-1185">Reference proteome</keyword>
<comment type="caution">
    <text evidence="1">The sequence shown here is derived from an EMBL/GenBank/DDBJ whole genome shotgun (WGS) entry which is preliminary data.</text>
</comment>
<sequence>MGLSSSSRCLMEPPTLYIAHVHITFLMPNDHKLSESPLRSDLLHQFILIHSIPTPLVYNNMLHFPNGTLVPSSLPGRMLSITNSGKSGMFVNNAKIVTSNVCVNSLIKCHIISSEVAFDTDLSLPLNLVNNLNATESRVPLKKNARAKSSPSALAHHLKRTHPRR</sequence>
<evidence type="ECO:0000313" key="1">
    <source>
        <dbReference type="EMBL" id="KAJ0111865.1"/>
    </source>
</evidence>